<keyword evidence="4 12" id="KW-0547">Nucleotide-binding</keyword>
<keyword evidence="9" id="KW-0413">Isomerase</keyword>
<dbReference type="Gene3D" id="3.40.50.300">
    <property type="entry name" value="P-loop containing nucleotide triphosphate hydrolases"/>
    <property type="match status" value="1"/>
</dbReference>
<evidence type="ECO:0000256" key="2">
    <source>
        <dbReference type="ARBA" id="ARBA00022515"/>
    </source>
</evidence>
<dbReference type="Proteomes" id="UP001597138">
    <property type="component" value="Unassembled WGS sequence"/>
</dbReference>
<dbReference type="EMBL" id="JBHUDZ010000002">
    <property type="protein sequence ID" value="MFD1601918.1"/>
    <property type="molecule type" value="Genomic_DNA"/>
</dbReference>
<sequence length="514" mass="57162">MENFKNFSPVKVDKTTIINLEKGKLPPQAVDLEEAVLGAMMIDKKGVDDVIDILQPDAFYKDAHRHIFEAILQLFTETQPIDILTVSTQLKKNGKLDVAGGDFYLIQLTQKIASSAHIEFHSRIILQKFIQRSLIRISSEIIEESYDESADVFDLLDKAESKLYEVTQGNIKRSSETAQSLVLQAKKKIEEISKKEGLSGVETGFHNLDKLTSGWQPSDLIIIAARPAMGKTAFVLSMARNIAIQYGHGVALFSLEMASVQLITRLISSETGLSSEKLRTGKLEAHEWTMLSTKVKDLEKAPLFIDDTPSLSIFDLRAKCRRLASQHGIKIIIIDYLQLMTAGGNNKGGGNREQEISTISRNLKALAKELNVPVIALSQLSRAVETRGSSKRPLLSDLRESGAIEQDADIVSFLYRPEYYKIEEWDDEEASPTAGQAEIMIAKHRNGGIENIRLKFLGHLGKFDNLDEFTGGYDDLPSKMNHDDSSFVTKNLPSANEAFGSNLNDDDDDSDVPF</sequence>
<dbReference type="InterPro" id="IPR027417">
    <property type="entry name" value="P-loop_NTPase"/>
</dbReference>
<keyword evidence="6 12" id="KW-0347">Helicase</keyword>
<evidence type="ECO:0000256" key="8">
    <source>
        <dbReference type="ARBA" id="ARBA00023125"/>
    </source>
</evidence>
<comment type="similarity">
    <text evidence="1 12">Belongs to the helicase family. DnaB subfamily.</text>
</comment>
<dbReference type="InterPro" id="IPR007693">
    <property type="entry name" value="DNA_helicase_DnaB-like_N"/>
</dbReference>
<dbReference type="NCBIfam" id="TIGR00665">
    <property type="entry name" value="DnaB"/>
    <property type="match status" value="1"/>
</dbReference>
<evidence type="ECO:0000256" key="4">
    <source>
        <dbReference type="ARBA" id="ARBA00022741"/>
    </source>
</evidence>
<dbReference type="Pfam" id="PF03796">
    <property type="entry name" value="DnaB_C"/>
    <property type="match status" value="1"/>
</dbReference>
<dbReference type="CDD" id="cd00984">
    <property type="entry name" value="DnaB_C"/>
    <property type="match status" value="1"/>
</dbReference>
<dbReference type="PANTHER" id="PTHR30153">
    <property type="entry name" value="REPLICATIVE DNA HELICASE DNAB"/>
    <property type="match status" value="1"/>
</dbReference>
<evidence type="ECO:0000256" key="5">
    <source>
        <dbReference type="ARBA" id="ARBA00022801"/>
    </source>
</evidence>
<comment type="caution">
    <text evidence="14">The sequence shown here is derived from an EMBL/GenBank/DDBJ whole genome shotgun (WGS) entry which is preliminary data.</text>
</comment>
<dbReference type="PROSITE" id="PS51199">
    <property type="entry name" value="SF4_HELICASE"/>
    <property type="match status" value="1"/>
</dbReference>
<evidence type="ECO:0000256" key="6">
    <source>
        <dbReference type="ARBA" id="ARBA00022806"/>
    </source>
</evidence>
<evidence type="ECO:0000313" key="14">
    <source>
        <dbReference type="EMBL" id="MFD1601918.1"/>
    </source>
</evidence>
<dbReference type="PANTHER" id="PTHR30153:SF2">
    <property type="entry name" value="REPLICATIVE DNA HELICASE"/>
    <property type="match status" value="1"/>
</dbReference>
<organism evidence="14 15">
    <name type="scientific">Flavobacterium artemisiae</name>
    <dbReference type="NCBI Taxonomy" id="2126556"/>
    <lineage>
        <taxon>Bacteria</taxon>
        <taxon>Pseudomonadati</taxon>
        <taxon>Bacteroidota</taxon>
        <taxon>Flavobacteriia</taxon>
        <taxon>Flavobacteriales</taxon>
        <taxon>Flavobacteriaceae</taxon>
        <taxon>Flavobacterium</taxon>
    </lineage>
</organism>
<keyword evidence="7 12" id="KW-0067">ATP-binding</keyword>
<proteinExistence type="inferred from homology"/>
<dbReference type="RefSeq" id="WP_379816348.1">
    <property type="nucleotide sequence ID" value="NZ_JBHUDZ010000002.1"/>
</dbReference>
<evidence type="ECO:0000256" key="3">
    <source>
        <dbReference type="ARBA" id="ARBA00022705"/>
    </source>
</evidence>
<dbReference type="Pfam" id="PF00772">
    <property type="entry name" value="DnaB"/>
    <property type="match status" value="1"/>
</dbReference>
<evidence type="ECO:0000256" key="10">
    <source>
        <dbReference type="ARBA" id="ARBA00048954"/>
    </source>
</evidence>
<keyword evidence="15" id="KW-1185">Reference proteome</keyword>
<keyword evidence="5 12" id="KW-0378">Hydrolase</keyword>
<dbReference type="InterPro" id="IPR036185">
    <property type="entry name" value="DNA_heli_DnaB-like_N_sf"/>
</dbReference>
<dbReference type="InterPro" id="IPR016136">
    <property type="entry name" value="DNA_helicase_N/primase_C"/>
</dbReference>
<evidence type="ECO:0000256" key="12">
    <source>
        <dbReference type="RuleBase" id="RU362085"/>
    </source>
</evidence>
<keyword evidence="3 12" id="KW-0235">DNA replication</keyword>
<dbReference type="SUPFAM" id="SSF52540">
    <property type="entry name" value="P-loop containing nucleoside triphosphate hydrolases"/>
    <property type="match status" value="1"/>
</dbReference>
<name>A0ABW4H947_9FLAO</name>
<evidence type="ECO:0000256" key="7">
    <source>
        <dbReference type="ARBA" id="ARBA00022840"/>
    </source>
</evidence>
<reference evidence="15" key="1">
    <citation type="journal article" date="2019" name="Int. J. Syst. Evol. Microbiol.">
        <title>The Global Catalogue of Microorganisms (GCM) 10K type strain sequencing project: providing services to taxonomists for standard genome sequencing and annotation.</title>
        <authorList>
            <consortium name="The Broad Institute Genomics Platform"/>
            <consortium name="The Broad Institute Genome Sequencing Center for Infectious Disease"/>
            <person name="Wu L."/>
            <person name="Ma J."/>
        </authorList>
    </citation>
    <scope>NUCLEOTIDE SEQUENCE [LARGE SCALE GENOMIC DNA]</scope>
    <source>
        <strain evidence="15">CCUG 70865</strain>
    </source>
</reference>
<keyword evidence="8 12" id="KW-0238">DNA-binding</keyword>
<evidence type="ECO:0000256" key="11">
    <source>
        <dbReference type="NCBIfam" id="TIGR00665"/>
    </source>
</evidence>
<gene>
    <name evidence="14" type="primary">dnaB</name>
    <name evidence="14" type="ORF">ACFSC2_04120</name>
</gene>
<dbReference type="SUPFAM" id="SSF48024">
    <property type="entry name" value="N-terminal domain of DnaB helicase"/>
    <property type="match status" value="1"/>
</dbReference>
<dbReference type="Gene3D" id="1.10.860.10">
    <property type="entry name" value="DNAb Helicase, Chain A"/>
    <property type="match status" value="1"/>
</dbReference>
<evidence type="ECO:0000256" key="9">
    <source>
        <dbReference type="ARBA" id="ARBA00023235"/>
    </source>
</evidence>
<dbReference type="EC" id="5.6.2.3" evidence="11 12"/>
<accession>A0ABW4H947</accession>
<evidence type="ECO:0000313" key="15">
    <source>
        <dbReference type="Proteomes" id="UP001597138"/>
    </source>
</evidence>
<feature type="domain" description="SF4 helicase" evidence="13">
    <location>
        <begin position="194"/>
        <end position="470"/>
    </location>
</feature>
<evidence type="ECO:0000256" key="1">
    <source>
        <dbReference type="ARBA" id="ARBA00008428"/>
    </source>
</evidence>
<comment type="function">
    <text evidence="12">The main replicative DNA helicase, it participates in initiation and elongation during chromosome replication. Travels ahead of the DNA replisome, separating dsDNA into templates for DNA synthesis. A processive ATP-dependent 5'-3' DNA helicase it has DNA-dependent ATPase activity.</text>
</comment>
<keyword evidence="2 12" id="KW-0639">Primosome</keyword>
<dbReference type="GO" id="GO:0004386">
    <property type="term" value="F:helicase activity"/>
    <property type="evidence" value="ECO:0007669"/>
    <property type="project" value="UniProtKB-KW"/>
</dbReference>
<evidence type="ECO:0000259" key="13">
    <source>
        <dbReference type="PROSITE" id="PS51199"/>
    </source>
</evidence>
<comment type="catalytic activity">
    <reaction evidence="10 12">
        <text>ATP + H2O = ADP + phosphate + H(+)</text>
        <dbReference type="Rhea" id="RHEA:13065"/>
        <dbReference type="ChEBI" id="CHEBI:15377"/>
        <dbReference type="ChEBI" id="CHEBI:15378"/>
        <dbReference type="ChEBI" id="CHEBI:30616"/>
        <dbReference type="ChEBI" id="CHEBI:43474"/>
        <dbReference type="ChEBI" id="CHEBI:456216"/>
        <dbReference type="EC" id="5.6.2.3"/>
    </reaction>
</comment>
<protein>
    <recommendedName>
        <fullName evidence="11 12">Replicative DNA helicase</fullName>
        <ecNumber evidence="11 12">5.6.2.3</ecNumber>
    </recommendedName>
</protein>
<dbReference type="InterPro" id="IPR007694">
    <property type="entry name" value="DNA_helicase_DnaB-like_C"/>
</dbReference>
<dbReference type="InterPro" id="IPR007692">
    <property type="entry name" value="DNA_helicase_DnaB"/>
</dbReference>